<dbReference type="PANTHER" id="PTHR44936">
    <property type="entry name" value="SENSOR PROTEIN CREC"/>
    <property type="match status" value="1"/>
</dbReference>
<evidence type="ECO:0000259" key="8">
    <source>
        <dbReference type="PROSITE" id="PS50109"/>
    </source>
</evidence>
<evidence type="ECO:0000256" key="1">
    <source>
        <dbReference type="ARBA" id="ARBA00000085"/>
    </source>
</evidence>
<accession>A0ABT5MEW0</accession>
<dbReference type="SUPFAM" id="SSF55874">
    <property type="entry name" value="ATPase domain of HSP90 chaperone/DNA topoisomerase II/histidine kinase"/>
    <property type="match status" value="1"/>
</dbReference>
<evidence type="ECO:0000256" key="5">
    <source>
        <dbReference type="ARBA" id="ARBA00022777"/>
    </source>
</evidence>
<dbReference type="Pfam" id="PF02518">
    <property type="entry name" value="HATPase_c"/>
    <property type="match status" value="1"/>
</dbReference>
<dbReference type="InterPro" id="IPR036097">
    <property type="entry name" value="HisK_dim/P_sf"/>
</dbReference>
<dbReference type="PRINTS" id="PR00344">
    <property type="entry name" value="BCTRLSENSOR"/>
</dbReference>
<sequence length="415" mass="45118">MLQLIHLRWLAVGGQIATIAVASLVLDLPLPMPQMLEVLACLIAFNIASHLRWHEQREVSNTELFVALLVDVASLTAQLYLSGGTTNPFVFLYLLQVILSAVLLEAWSTWTIVGITTACLAGLTLLSRPLALPLDHNQGLASLYVQGLLICFVLNAILLVTFMTRIHRNLQVRDARLADMRQQAAEHEHIVRMGLLASGAAHELGTPLSTLAVILGDWRRMPEFKGNPDLLEEINDMEIQLQRCKSIVSGILLTAGETRGEESEETTLSAFLETLVQDWRLTRPHAPLAYQATFPNDLPMVADSAVRQMIDNVLDNAMEASPQGLTLQARHDGEELTLEVLDQGPGFAPGMLQQIGKPYQSSKGRLGGGLGLFLVVNVARSLGGTVSARNRPEGGAVVTLKLPLGALTLDDNTSL</sequence>
<dbReference type="InterPro" id="IPR003594">
    <property type="entry name" value="HATPase_dom"/>
</dbReference>
<dbReference type="Proteomes" id="UP001528672">
    <property type="component" value="Unassembled WGS sequence"/>
</dbReference>
<dbReference type="EC" id="2.7.13.3" evidence="2"/>
<dbReference type="Pfam" id="PF25323">
    <property type="entry name" value="6TM_PilS"/>
    <property type="match status" value="1"/>
</dbReference>
<keyword evidence="4" id="KW-0547">Nucleotide-binding</keyword>
<comment type="caution">
    <text evidence="9">The sequence shown here is derived from an EMBL/GenBank/DDBJ whole genome shotgun (WGS) entry which is preliminary data.</text>
</comment>
<evidence type="ECO:0000313" key="9">
    <source>
        <dbReference type="EMBL" id="MDD0815113.1"/>
    </source>
</evidence>
<feature type="transmembrane region" description="Helical" evidence="7">
    <location>
        <begin position="7"/>
        <end position="26"/>
    </location>
</feature>
<keyword evidence="3" id="KW-0808">Transferase</keyword>
<dbReference type="InterPro" id="IPR050980">
    <property type="entry name" value="2C_sensor_his_kinase"/>
</dbReference>
<dbReference type="InterPro" id="IPR005467">
    <property type="entry name" value="His_kinase_dom"/>
</dbReference>
<dbReference type="PANTHER" id="PTHR44936:SF10">
    <property type="entry name" value="SENSOR PROTEIN RSTB"/>
    <property type="match status" value="1"/>
</dbReference>
<feature type="transmembrane region" description="Helical" evidence="7">
    <location>
        <begin position="87"/>
        <end position="104"/>
    </location>
</feature>
<dbReference type="Gene3D" id="3.30.565.10">
    <property type="entry name" value="Histidine kinase-like ATPase, C-terminal domain"/>
    <property type="match status" value="1"/>
</dbReference>
<keyword evidence="7" id="KW-0472">Membrane</keyword>
<dbReference type="InterPro" id="IPR004358">
    <property type="entry name" value="Sig_transdc_His_kin-like_C"/>
</dbReference>
<feature type="transmembrane region" description="Helical" evidence="7">
    <location>
        <begin position="143"/>
        <end position="163"/>
    </location>
</feature>
<reference evidence="9 10" key="1">
    <citation type="submission" date="2023-02" db="EMBL/GenBank/DDBJ databases">
        <title>Bacterial whole genome sequence for Curvibacter sp. HBC28.</title>
        <authorList>
            <person name="Le V."/>
            <person name="Ko S.-R."/>
            <person name="Ahn C.-Y."/>
            <person name="Oh H.-M."/>
        </authorList>
    </citation>
    <scope>NUCLEOTIDE SEQUENCE [LARGE SCALE GENOMIC DNA]</scope>
    <source>
        <strain evidence="9 10">HBC28</strain>
    </source>
</reference>
<keyword evidence="7" id="KW-0812">Transmembrane</keyword>
<keyword evidence="10" id="KW-1185">Reference proteome</keyword>
<organism evidence="9 10">
    <name type="scientific">Curvibacter microcysteis</name>
    <dbReference type="NCBI Taxonomy" id="3026419"/>
    <lineage>
        <taxon>Bacteria</taxon>
        <taxon>Pseudomonadati</taxon>
        <taxon>Pseudomonadota</taxon>
        <taxon>Betaproteobacteria</taxon>
        <taxon>Burkholderiales</taxon>
        <taxon>Comamonadaceae</taxon>
        <taxon>Curvibacter</taxon>
    </lineage>
</organism>
<gene>
    <name evidence="9" type="ORF">PSQ39_10770</name>
</gene>
<protein>
    <recommendedName>
        <fullName evidence="2">histidine kinase</fullName>
        <ecNumber evidence="2">2.7.13.3</ecNumber>
    </recommendedName>
</protein>
<feature type="transmembrane region" description="Helical" evidence="7">
    <location>
        <begin position="111"/>
        <end position="131"/>
    </location>
</feature>
<keyword evidence="6 9" id="KW-0067">ATP-binding</keyword>
<name>A0ABT5MEW0_9BURK</name>
<evidence type="ECO:0000256" key="2">
    <source>
        <dbReference type="ARBA" id="ARBA00012438"/>
    </source>
</evidence>
<evidence type="ECO:0000256" key="3">
    <source>
        <dbReference type="ARBA" id="ARBA00022679"/>
    </source>
</evidence>
<evidence type="ECO:0000256" key="4">
    <source>
        <dbReference type="ARBA" id="ARBA00022741"/>
    </source>
</evidence>
<dbReference type="GO" id="GO:0005524">
    <property type="term" value="F:ATP binding"/>
    <property type="evidence" value="ECO:0007669"/>
    <property type="project" value="UniProtKB-KW"/>
</dbReference>
<evidence type="ECO:0000256" key="7">
    <source>
        <dbReference type="SAM" id="Phobius"/>
    </source>
</evidence>
<dbReference type="EMBL" id="JAQSIO010000003">
    <property type="protein sequence ID" value="MDD0815113.1"/>
    <property type="molecule type" value="Genomic_DNA"/>
</dbReference>
<comment type="catalytic activity">
    <reaction evidence="1">
        <text>ATP + protein L-histidine = ADP + protein N-phospho-L-histidine.</text>
        <dbReference type="EC" id="2.7.13.3"/>
    </reaction>
</comment>
<keyword evidence="7" id="KW-1133">Transmembrane helix</keyword>
<dbReference type="InterPro" id="IPR036890">
    <property type="entry name" value="HATPase_C_sf"/>
</dbReference>
<evidence type="ECO:0000313" key="10">
    <source>
        <dbReference type="Proteomes" id="UP001528672"/>
    </source>
</evidence>
<dbReference type="PROSITE" id="PS50109">
    <property type="entry name" value="HIS_KIN"/>
    <property type="match status" value="1"/>
</dbReference>
<feature type="domain" description="Histidine kinase" evidence="8">
    <location>
        <begin position="199"/>
        <end position="406"/>
    </location>
</feature>
<dbReference type="SMART" id="SM00387">
    <property type="entry name" value="HATPase_c"/>
    <property type="match status" value="1"/>
</dbReference>
<proteinExistence type="predicted"/>
<evidence type="ECO:0000256" key="6">
    <source>
        <dbReference type="ARBA" id="ARBA00022840"/>
    </source>
</evidence>
<keyword evidence="5" id="KW-0418">Kinase</keyword>
<dbReference type="Gene3D" id="1.10.287.130">
    <property type="match status" value="1"/>
</dbReference>
<dbReference type="SUPFAM" id="SSF47384">
    <property type="entry name" value="Homodimeric domain of signal transducing histidine kinase"/>
    <property type="match status" value="1"/>
</dbReference>